<evidence type="ECO:0008006" key="2">
    <source>
        <dbReference type="Google" id="ProtNLM"/>
    </source>
</evidence>
<protein>
    <recommendedName>
        <fullName evidence="2">Phosphoadenosine phosphosulphate reductase domain-containing protein</fullName>
    </recommendedName>
</protein>
<dbReference type="Gene3D" id="3.40.50.620">
    <property type="entry name" value="HUPs"/>
    <property type="match status" value="1"/>
</dbReference>
<dbReference type="SUPFAM" id="SSF52402">
    <property type="entry name" value="Adenine nucleotide alpha hydrolases-like"/>
    <property type="match status" value="1"/>
</dbReference>
<proteinExistence type="predicted"/>
<accession>A0A0F9TVB3</accession>
<name>A0A0F9TVB3_9ZZZZ</name>
<gene>
    <name evidence="1" type="ORF">LCGC14_0684460</name>
</gene>
<dbReference type="EMBL" id="LAZR01001398">
    <property type="protein sequence ID" value="KKN45293.1"/>
    <property type="molecule type" value="Genomic_DNA"/>
</dbReference>
<dbReference type="InterPro" id="IPR014729">
    <property type="entry name" value="Rossmann-like_a/b/a_fold"/>
</dbReference>
<organism evidence="1">
    <name type="scientific">marine sediment metagenome</name>
    <dbReference type="NCBI Taxonomy" id="412755"/>
    <lineage>
        <taxon>unclassified sequences</taxon>
        <taxon>metagenomes</taxon>
        <taxon>ecological metagenomes</taxon>
    </lineage>
</organism>
<evidence type="ECO:0000313" key="1">
    <source>
        <dbReference type="EMBL" id="KKN45293.1"/>
    </source>
</evidence>
<sequence>MNGYKTISWFSAGVSSAVATKLMADKIDCIFYIHIDDHHLDSLRFVKDCEKWFGKPIFFMQSPHKCVENALLGAGGRGYVNGPAGAPCTRFLKRRVRREWEIEQKDKLTYIWGMDISETHRVDRLKAAMPECHHVFPLINKDINKEQAHKILKASGIKRPAMYDLGYNNNNCIGCVKGGMGYWNKIRIDFPNVFRERAKLERRIGGTCIKGVYLDELDKNRGRNLKPICEDCGIFCEIISL</sequence>
<comment type="caution">
    <text evidence="1">The sequence shown here is derived from an EMBL/GenBank/DDBJ whole genome shotgun (WGS) entry which is preliminary data.</text>
</comment>
<dbReference type="AlphaFoldDB" id="A0A0F9TVB3"/>
<reference evidence="1" key="1">
    <citation type="journal article" date="2015" name="Nature">
        <title>Complex archaea that bridge the gap between prokaryotes and eukaryotes.</title>
        <authorList>
            <person name="Spang A."/>
            <person name="Saw J.H."/>
            <person name="Jorgensen S.L."/>
            <person name="Zaremba-Niedzwiedzka K."/>
            <person name="Martijn J."/>
            <person name="Lind A.E."/>
            <person name="van Eijk R."/>
            <person name="Schleper C."/>
            <person name="Guy L."/>
            <person name="Ettema T.J."/>
        </authorList>
    </citation>
    <scope>NUCLEOTIDE SEQUENCE</scope>
</reference>